<dbReference type="InterPro" id="IPR023753">
    <property type="entry name" value="FAD/NAD-binding_dom"/>
</dbReference>
<dbReference type="InterPro" id="IPR036188">
    <property type="entry name" value="FAD/NAD-bd_sf"/>
</dbReference>
<dbReference type="PRINTS" id="PR00368">
    <property type="entry name" value="FADPNR"/>
</dbReference>
<keyword evidence="6" id="KW-1185">Reference proteome</keyword>
<reference evidence="6" key="1">
    <citation type="submission" date="2015-01" db="EMBL/GenBank/DDBJ databases">
        <authorList>
            <person name="Aksoy S."/>
            <person name="Warren W."/>
            <person name="Wilson R.K."/>
        </authorList>
    </citation>
    <scope>NUCLEOTIDE SEQUENCE [LARGE SCALE GENOMIC DNA]</scope>
    <source>
        <strain evidence="6">IAEA</strain>
    </source>
</reference>
<dbReference type="SUPFAM" id="SSF51905">
    <property type="entry name" value="FAD/NAD(P)-binding domain"/>
    <property type="match status" value="1"/>
</dbReference>
<accession>A0A1B0C490</accession>
<evidence type="ECO:0000313" key="6">
    <source>
        <dbReference type="Proteomes" id="UP000092460"/>
    </source>
</evidence>
<dbReference type="Proteomes" id="UP000092460">
    <property type="component" value="Unassembled WGS sequence"/>
</dbReference>
<keyword evidence="2" id="KW-0285">Flavoprotein</keyword>
<dbReference type="Gene3D" id="3.50.50.60">
    <property type="entry name" value="FAD/NAD(P)-binding domain"/>
    <property type="match status" value="1"/>
</dbReference>
<organism evidence="5 6">
    <name type="scientific">Glossina palpalis gambiensis</name>
    <dbReference type="NCBI Taxonomy" id="67801"/>
    <lineage>
        <taxon>Eukaryota</taxon>
        <taxon>Metazoa</taxon>
        <taxon>Ecdysozoa</taxon>
        <taxon>Arthropoda</taxon>
        <taxon>Hexapoda</taxon>
        <taxon>Insecta</taxon>
        <taxon>Pterygota</taxon>
        <taxon>Neoptera</taxon>
        <taxon>Endopterygota</taxon>
        <taxon>Diptera</taxon>
        <taxon>Brachycera</taxon>
        <taxon>Muscomorpha</taxon>
        <taxon>Hippoboscoidea</taxon>
        <taxon>Glossinidae</taxon>
        <taxon>Glossina</taxon>
    </lineage>
</organism>
<comment type="similarity">
    <text evidence="1">Belongs to the class-II pyridine nucleotide-disulfide oxidoreductase family.</text>
</comment>
<dbReference type="Pfam" id="PF07992">
    <property type="entry name" value="Pyr_redox_2"/>
    <property type="match status" value="1"/>
</dbReference>
<dbReference type="PANTHER" id="PTHR48105">
    <property type="entry name" value="THIOREDOXIN REDUCTASE 1-RELATED-RELATED"/>
    <property type="match status" value="1"/>
</dbReference>
<name>A0A1B0C490_9MUSC</name>
<protein>
    <recommendedName>
        <fullName evidence="4">FAD/NAD(P)-binding domain-containing protein</fullName>
    </recommendedName>
</protein>
<dbReference type="EMBL" id="JXJN01025291">
    <property type="status" value="NOT_ANNOTATED_CDS"/>
    <property type="molecule type" value="Genomic_DNA"/>
</dbReference>
<dbReference type="GO" id="GO:0016491">
    <property type="term" value="F:oxidoreductase activity"/>
    <property type="evidence" value="ECO:0007669"/>
    <property type="project" value="UniProtKB-KW"/>
</dbReference>
<keyword evidence="3" id="KW-0560">Oxidoreductase</keyword>
<dbReference type="InterPro" id="IPR050097">
    <property type="entry name" value="Ferredoxin-NADP_redctase_2"/>
</dbReference>
<evidence type="ECO:0000256" key="3">
    <source>
        <dbReference type="ARBA" id="ARBA00023002"/>
    </source>
</evidence>
<dbReference type="VEuPathDB" id="VectorBase:GPPI048671"/>
<reference evidence="5" key="2">
    <citation type="submission" date="2020-05" db="UniProtKB">
        <authorList>
            <consortium name="EnsemblMetazoa"/>
        </authorList>
    </citation>
    <scope>IDENTIFICATION</scope>
    <source>
        <strain evidence="5">IAEA</strain>
    </source>
</reference>
<feature type="domain" description="FAD/NAD(P)-binding" evidence="4">
    <location>
        <begin position="6"/>
        <end position="127"/>
    </location>
</feature>
<proteinExistence type="inferred from homology"/>
<dbReference type="EnsemblMetazoa" id="GPPI048671-RA">
    <property type="protein sequence ID" value="GPPI048671-PA"/>
    <property type="gene ID" value="GPPI048671"/>
</dbReference>
<dbReference type="PRINTS" id="PR00469">
    <property type="entry name" value="PNDRDTASEII"/>
</dbReference>
<dbReference type="AlphaFoldDB" id="A0A1B0C490"/>
<sequence>MIIKSKLLILGSGPAGYTAAIYAARANLNPVVITGSQPGGQLTTTDRIENWPGSPEKLIGSTLMDRMNIHAIKFGTKIYFDHIYQVDFKKIPFICYGNKQYKSDAIIIATGASARYLGHYVGAKEGTWLSAIFNPSILEIIESLSGPIIAYMKHDLVGLKFQQ</sequence>
<dbReference type="GO" id="GO:0097237">
    <property type="term" value="P:cellular response to toxic substance"/>
    <property type="evidence" value="ECO:0007669"/>
    <property type="project" value="UniProtKB-ARBA"/>
</dbReference>
<dbReference type="EMBL" id="JXJN01025292">
    <property type="status" value="NOT_ANNOTATED_CDS"/>
    <property type="molecule type" value="Genomic_DNA"/>
</dbReference>
<dbReference type="STRING" id="67801.A0A1B0C490"/>
<evidence type="ECO:0000256" key="1">
    <source>
        <dbReference type="ARBA" id="ARBA00009333"/>
    </source>
</evidence>
<evidence type="ECO:0000256" key="2">
    <source>
        <dbReference type="ARBA" id="ARBA00022630"/>
    </source>
</evidence>
<evidence type="ECO:0000313" key="5">
    <source>
        <dbReference type="EnsemblMetazoa" id="GPPI048671-PA"/>
    </source>
</evidence>
<evidence type="ECO:0000259" key="4">
    <source>
        <dbReference type="Pfam" id="PF07992"/>
    </source>
</evidence>